<evidence type="ECO:0000256" key="5">
    <source>
        <dbReference type="ARBA" id="ARBA00022729"/>
    </source>
</evidence>
<dbReference type="Gene3D" id="3.30.1380.10">
    <property type="match status" value="1"/>
</dbReference>
<dbReference type="GO" id="GO:0006508">
    <property type="term" value="P:proteolysis"/>
    <property type="evidence" value="ECO:0007669"/>
    <property type="project" value="UniProtKB-KW"/>
</dbReference>
<comment type="cofactor">
    <cofactor evidence="1">
        <name>Zn(2+)</name>
        <dbReference type="ChEBI" id="CHEBI:29105"/>
    </cofactor>
</comment>
<keyword evidence="3" id="KW-0645">Protease</keyword>
<evidence type="ECO:0000313" key="12">
    <source>
        <dbReference type="EMBL" id="VAW51363.1"/>
    </source>
</evidence>
<protein>
    <recommendedName>
        <fullName evidence="11">Murein endopeptidase K</fullName>
    </recommendedName>
</protein>
<evidence type="ECO:0000256" key="10">
    <source>
        <dbReference type="ARBA" id="ARBA00093448"/>
    </source>
</evidence>
<evidence type="ECO:0000256" key="4">
    <source>
        <dbReference type="ARBA" id="ARBA00022723"/>
    </source>
</evidence>
<evidence type="ECO:0000256" key="9">
    <source>
        <dbReference type="ARBA" id="ARBA00023316"/>
    </source>
</evidence>
<organism evidence="12">
    <name type="scientific">hydrothermal vent metagenome</name>
    <dbReference type="NCBI Taxonomy" id="652676"/>
    <lineage>
        <taxon>unclassified sequences</taxon>
        <taxon>metagenomes</taxon>
        <taxon>ecological metagenomes</taxon>
    </lineage>
</organism>
<comment type="similarity">
    <text evidence="10">Belongs to the peptidase M15 family.</text>
</comment>
<dbReference type="InterPro" id="IPR009045">
    <property type="entry name" value="Zn_M74/Hedgehog-like"/>
</dbReference>
<gene>
    <name evidence="12" type="ORF">MNBD_GAMMA05-854</name>
</gene>
<keyword evidence="5" id="KW-0732">Signal</keyword>
<dbReference type="EMBL" id="UOFE01000015">
    <property type="protein sequence ID" value="VAW51363.1"/>
    <property type="molecule type" value="Genomic_DNA"/>
</dbReference>
<name>A0A3B0WG91_9ZZZZ</name>
<sequence>MFLRPTRSQRIESPNTRIDRRRFLQFGVAAATSLILPDALGNIHNMHASPIAQPERKLSLLNLHTGESITATYWAEGQYQGSELAAINNILRDHRTGDVHQMDSELLELLNMLHQKVGAKEFFQVISGYRSPKTNAALNKKSNGVAKKSLHMQGKAIDIRLPGCDLSDLQNAAISCQKGGVGFYSKSDFIHIDTGRVRRWG</sequence>
<dbReference type="InterPro" id="IPR010275">
    <property type="entry name" value="MepK"/>
</dbReference>
<dbReference type="GO" id="GO:0046872">
    <property type="term" value="F:metal ion binding"/>
    <property type="evidence" value="ECO:0007669"/>
    <property type="project" value="UniProtKB-KW"/>
</dbReference>
<reference evidence="12" key="1">
    <citation type="submission" date="2018-06" db="EMBL/GenBank/DDBJ databases">
        <authorList>
            <person name="Zhirakovskaya E."/>
        </authorList>
    </citation>
    <scope>NUCLEOTIDE SEQUENCE</scope>
</reference>
<evidence type="ECO:0000256" key="8">
    <source>
        <dbReference type="ARBA" id="ARBA00023049"/>
    </source>
</evidence>
<keyword evidence="9" id="KW-0961">Cell wall biogenesis/degradation</keyword>
<dbReference type="Pfam" id="PF05951">
    <property type="entry name" value="Peptidase_M15_2"/>
    <property type="match status" value="1"/>
</dbReference>
<evidence type="ECO:0000256" key="7">
    <source>
        <dbReference type="ARBA" id="ARBA00022833"/>
    </source>
</evidence>
<dbReference type="PANTHER" id="PTHR37425:SF1">
    <property type="entry name" value="OUTER MEMBRANE PROTEIN"/>
    <property type="match status" value="1"/>
</dbReference>
<comment type="pathway">
    <text evidence="2">Cell wall biogenesis; cell wall polysaccharide biosynthesis.</text>
</comment>
<dbReference type="GO" id="GO:0008237">
    <property type="term" value="F:metallopeptidase activity"/>
    <property type="evidence" value="ECO:0007669"/>
    <property type="project" value="UniProtKB-KW"/>
</dbReference>
<evidence type="ECO:0000256" key="3">
    <source>
        <dbReference type="ARBA" id="ARBA00022670"/>
    </source>
</evidence>
<keyword evidence="7" id="KW-0862">Zinc</keyword>
<evidence type="ECO:0000256" key="11">
    <source>
        <dbReference type="ARBA" id="ARBA00093666"/>
    </source>
</evidence>
<keyword evidence="8" id="KW-0482">Metalloprotease</keyword>
<dbReference type="CDD" id="cd14844">
    <property type="entry name" value="Zn-DD-carboxypeptidase_like"/>
    <property type="match status" value="1"/>
</dbReference>
<evidence type="ECO:0000256" key="1">
    <source>
        <dbReference type="ARBA" id="ARBA00001947"/>
    </source>
</evidence>
<dbReference type="PANTHER" id="PTHR37425">
    <property type="match status" value="1"/>
</dbReference>
<evidence type="ECO:0000256" key="2">
    <source>
        <dbReference type="ARBA" id="ARBA00004776"/>
    </source>
</evidence>
<dbReference type="AlphaFoldDB" id="A0A3B0WG91"/>
<keyword evidence="4" id="KW-0479">Metal-binding</keyword>
<dbReference type="GO" id="GO:0071555">
    <property type="term" value="P:cell wall organization"/>
    <property type="evidence" value="ECO:0007669"/>
    <property type="project" value="UniProtKB-KW"/>
</dbReference>
<accession>A0A3B0WG91</accession>
<keyword evidence="6" id="KW-0378">Hydrolase</keyword>
<dbReference type="SUPFAM" id="SSF55166">
    <property type="entry name" value="Hedgehog/DD-peptidase"/>
    <property type="match status" value="1"/>
</dbReference>
<proteinExistence type="inferred from homology"/>
<evidence type="ECO:0000256" key="6">
    <source>
        <dbReference type="ARBA" id="ARBA00022801"/>
    </source>
</evidence>